<evidence type="ECO:0000256" key="1">
    <source>
        <dbReference type="ARBA" id="ARBA00005278"/>
    </source>
</evidence>
<dbReference type="Pfam" id="PF03323">
    <property type="entry name" value="GerA"/>
    <property type="match status" value="1"/>
</dbReference>
<feature type="transmembrane region" description="Helical" evidence="4">
    <location>
        <begin position="404"/>
        <end position="424"/>
    </location>
</feature>
<evidence type="ECO:0000313" key="5">
    <source>
        <dbReference type="EMBL" id="MFC7370583.1"/>
    </source>
</evidence>
<comment type="similarity">
    <text evidence="1">Belongs to the GerABKA family.</text>
</comment>
<evidence type="ECO:0000313" key="6">
    <source>
        <dbReference type="Proteomes" id="UP001596549"/>
    </source>
</evidence>
<organism evidence="5 6">
    <name type="scientific">Fictibacillus iocasae</name>
    <dbReference type="NCBI Taxonomy" id="2715437"/>
    <lineage>
        <taxon>Bacteria</taxon>
        <taxon>Bacillati</taxon>
        <taxon>Bacillota</taxon>
        <taxon>Bacilli</taxon>
        <taxon>Bacillales</taxon>
        <taxon>Fictibacillaceae</taxon>
        <taxon>Fictibacillus</taxon>
    </lineage>
</organism>
<evidence type="ECO:0000256" key="3">
    <source>
        <dbReference type="SAM" id="MobiDB-lite"/>
    </source>
</evidence>
<keyword evidence="4" id="KW-0812">Transmembrane</keyword>
<gene>
    <name evidence="5" type="ORF">ACFQPF_02710</name>
</gene>
<dbReference type="PANTHER" id="PTHR22550">
    <property type="entry name" value="SPORE GERMINATION PROTEIN"/>
    <property type="match status" value="1"/>
</dbReference>
<reference evidence="6" key="1">
    <citation type="journal article" date="2019" name="Int. J. Syst. Evol. Microbiol.">
        <title>The Global Catalogue of Microorganisms (GCM) 10K type strain sequencing project: providing services to taxonomists for standard genome sequencing and annotation.</title>
        <authorList>
            <consortium name="The Broad Institute Genomics Platform"/>
            <consortium name="The Broad Institute Genome Sequencing Center for Infectious Disease"/>
            <person name="Wu L."/>
            <person name="Ma J."/>
        </authorList>
    </citation>
    <scope>NUCLEOTIDE SEQUENCE [LARGE SCALE GENOMIC DNA]</scope>
    <source>
        <strain evidence="6">NBRC 106396</strain>
    </source>
</reference>
<keyword evidence="2 4" id="KW-0472">Membrane</keyword>
<dbReference type="PANTHER" id="PTHR22550:SF5">
    <property type="entry name" value="LEUCINE ZIPPER PROTEIN 4"/>
    <property type="match status" value="1"/>
</dbReference>
<dbReference type="InterPro" id="IPR004995">
    <property type="entry name" value="Spore_Ger"/>
</dbReference>
<feature type="compositionally biased region" description="Basic residues" evidence="3">
    <location>
        <begin position="1"/>
        <end position="12"/>
    </location>
</feature>
<protein>
    <submittedName>
        <fullName evidence="5">Spore germination protein</fullName>
    </submittedName>
</protein>
<dbReference type="EMBL" id="JBHTCP010000004">
    <property type="protein sequence ID" value="MFC7370583.1"/>
    <property type="molecule type" value="Genomic_DNA"/>
</dbReference>
<dbReference type="PIRSF" id="PIRSF005690">
    <property type="entry name" value="GerBA"/>
    <property type="match status" value="1"/>
</dbReference>
<comment type="caution">
    <text evidence="5">The sequence shown here is derived from an EMBL/GenBank/DDBJ whole genome shotgun (WGS) entry which is preliminary data.</text>
</comment>
<name>A0ABW2NN15_9BACL</name>
<dbReference type="Proteomes" id="UP001596549">
    <property type="component" value="Unassembled WGS sequence"/>
</dbReference>
<feature type="transmembrane region" description="Helical" evidence="4">
    <location>
        <begin position="308"/>
        <end position="330"/>
    </location>
</feature>
<evidence type="ECO:0000256" key="2">
    <source>
        <dbReference type="ARBA" id="ARBA00023136"/>
    </source>
</evidence>
<keyword evidence="6" id="KW-1185">Reference proteome</keyword>
<sequence length="504" mass="56541">MSNPFFKRRKQHKADSETQKPSSGLKVSSSLNENIQQLHQIFGKSMDVKIIEFLDGPLQYTVCYIEGLINKQQLDLSIIEPIKRWLNNEDAAPHKPELLVNQIEAAVNIHSRSHFDQLITPVLKGHAALFVEGLDEALDIPLETWEFRGVEEPESQTMVRGPREGFVETLQINTTLLRRRISQPDLRFIPYIAGEITKTTVLIAHLESHVDKQVLHEVTERIQNVKTDKLFESGMMEELIDENGYSPFPLFQSTERPDVAAAALTEGKVVIMFEGTPFVLITPTTFISFFQAAEDYYHHFDLSTFIRLIRVISFIISISLPAAYIAVTTFHQELIPTNLLVSLAAQREGVPFPAFVEALMMEIIFEILREAGIRMPRPIGSAVSIVGAIVIGESAVAAGLVSPAIVIVVSLTAISSFVSPYYGFSGAARLLRFVLMALAATTGIFGMIFFLFGLVIHLCSLTSMGKPYFSPLAPFQFGKHKDTLLRFPLWWTETKLYKNWVKKG</sequence>
<feature type="region of interest" description="Disordered" evidence="3">
    <location>
        <begin position="1"/>
        <end position="27"/>
    </location>
</feature>
<dbReference type="InterPro" id="IPR050768">
    <property type="entry name" value="UPF0353/GerABKA_families"/>
</dbReference>
<evidence type="ECO:0000256" key="4">
    <source>
        <dbReference type="SAM" id="Phobius"/>
    </source>
</evidence>
<feature type="transmembrane region" description="Helical" evidence="4">
    <location>
        <begin position="380"/>
        <end position="398"/>
    </location>
</feature>
<feature type="transmembrane region" description="Helical" evidence="4">
    <location>
        <begin position="433"/>
        <end position="456"/>
    </location>
</feature>
<proteinExistence type="inferred from homology"/>
<dbReference type="RefSeq" id="WP_379746146.1">
    <property type="nucleotide sequence ID" value="NZ_JBHTCP010000004.1"/>
</dbReference>
<accession>A0ABW2NN15</accession>
<keyword evidence="4" id="KW-1133">Transmembrane helix</keyword>